<reference evidence="2" key="1">
    <citation type="submission" date="2016-11" db="UniProtKB">
        <authorList>
            <consortium name="WormBaseParasite"/>
        </authorList>
    </citation>
    <scope>IDENTIFICATION</scope>
</reference>
<evidence type="ECO:0000313" key="1">
    <source>
        <dbReference type="Proteomes" id="UP000095280"/>
    </source>
</evidence>
<dbReference type="Proteomes" id="UP000095280">
    <property type="component" value="Unplaced"/>
</dbReference>
<organism evidence="1 2">
    <name type="scientific">Macrostomum lignano</name>
    <dbReference type="NCBI Taxonomy" id="282301"/>
    <lineage>
        <taxon>Eukaryota</taxon>
        <taxon>Metazoa</taxon>
        <taxon>Spiralia</taxon>
        <taxon>Lophotrochozoa</taxon>
        <taxon>Platyhelminthes</taxon>
        <taxon>Rhabditophora</taxon>
        <taxon>Macrostomorpha</taxon>
        <taxon>Macrostomida</taxon>
        <taxon>Macrostomidae</taxon>
        <taxon>Macrostomum</taxon>
    </lineage>
</organism>
<protein>
    <submittedName>
        <fullName evidence="2">Transposase</fullName>
    </submittedName>
</protein>
<accession>A0A1I8FJI6</accession>
<keyword evidence="1" id="KW-1185">Reference proteome</keyword>
<name>A0A1I8FJI6_9PLAT</name>
<dbReference type="WBParaSite" id="maker-unitig_35630-snap-gene-0.3-mRNA-1">
    <property type="protein sequence ID" value="maker-unitig_35630-snap-gene-0.3-mRNA-1"/>
    <property type="gene ID" value="maker-unitig_35630-snap-gene-0.3"/>
</dbReference>
<dbReference type="AlphaFoldDB" id="A0A1I8FJI6"/>
<proteinExistence type="predicted"/>
<evidence type="ECO:0000313" key="2">
    <source>
        <dbReference type="WBParaSite" id="maker-unitig_35630-snap-gene-0.3-mRNA-1"/>
    </source>
</evidence>
<sequence>MLILIMSLGKVYEKLAYKLTQFHRRYPGRYIKFFGLRNEECDNGGGCPDRAGPAAGRVIMIGKQIINNCHGGFLPRAFPLARFFRLLNNWLEIPADAKQAGVRDPAGRCPSGRQDIGVWFTLLDV</sequence>